<reference evidence="1" key="1">
    <citation type="journal article" date="2015" name="Nature">
        <title>Complex archaea that bridge the gap between prokaryotes and eukaryotes.</title>
        <authorList>
            <person name="Spang A."/>
            <person name="Saw J.H."/>
            <person name="Jorgensen S.L."/>
            <person name="Zaremba-Niedzwiedzka K."/>
            <person name="Martijn J."/>
            <person name="Lind A.E."/>
            <person name="van Eijk R."/>
            <person name="Schleper C."/>
            <person name="Guy L."/>
            <person name="Ettema T.J."/>
        </authorList>
    </citation>
    <scope>NUCLEOTIDE SEQUENCE</scope>
</reference>
<evidence type="ECO:0000313" key="1">
    <source>
        <dbReference type="EMBL" id="KKN96837.1"/>
    </source>
</evidence>
<proteinExistence type="predicted"/>
<dbReference type="EMBL" id="LAZR01000062">
    <property type="protein sequence ID" value="KKN96837.1"/>
    <property type="molecule type" value="Genomic_DNA"/>
</dbReference>
<sequence>MADTPRFTASFRPGQRASQHLFVPFPGSHQGLVKPFSGQQVILYPSPPFDVPPRQATHNIDPIRNGSIYALVLGVFKEGNFQYVRLLRQDLSEISIGAGNSKLRPISFPYAKDDRVTAHARSAGGREPGTITAENADGTFQVLLDSGTSQAFSTQDILILDSIPAAVPQVQSRWNV</sequence>
<protein>
    <submittedName>
        <fullName evidence="1">Uncharacterized protein</fullName>
    </submittedName>
</protein>
<organism evidence="1">
    <name type="scientific">marine sediment metagenome</name>
    <dbReference type="NCBI Taxonomy" id="412755"/>
    <lineage>
        <taxon>unclassified sequences</taxon>
        <taxon>metagenomes</taxon>
        <taxon>ecological metagenomes</taxon>
    </lineage>
</organism>
<dbReference type="AlphaFoldDB" id="A0A0F9VAR5"/>
<comment type="caution">
    <text evidence="1">The sequence shown here is derived from an EMBL/GenBank/DDBJ whole genome shotgun (WGS) entry which is preliminary data.</text>
</comment>
<name>A0A0F9VAR5_9ZZZZ</name>
<gene>
    <name evidence="1" type="ORF">LCGC14_0164810</name>
</gene>
<accession>A0A0F9VAR5</accession>